<dbReference type="RefSeq" id="WP_011367378.1">
    <property type="nucleotide sequence ID" value="NC_007519.1"/>
</dbReference>
<dbReference type="Gene3D" id="3.10.50.40">
    <property type="match status" value="1"/>
</dbReference>
<evidence type="ECO:0000256" key="10">
    <source>
        <dbReference type="ARBA" id="ARBA00042775"/>
    </source>
</evidence>
<keyword evidence="4 12" id="KW-0812">Transmembrane</keyword>
<feature type="transmembrane region" description="Helical" evidence="12">
    <location>
        <begin position="12"/>
        <end position="31"/>
    </location>
</feature>
<evidence type="ECO:0000256" key="5">
    <source>
        <dbReference type="ARBA" id="ARBA00022989"/>
    </source>
</evidence>
<evidence type="ECO:0000256" key="2">
    <source>
        <dbReference type="ARBA" id="ARBA00022475"/>
    </source>
</evidence>
<keyword evidence="3" id="KW-0997">Cell inner membrane</keyword>
<feature type="domain" description="PpiC" evidence="13">
    <location>
        <begin position="264"/>
        <end position="365"/>
    </location>
</feature>
<organism evidence="14 15">
    <name type="scientific">Oleidesulfovibrio alaskensis (strain ATCC BAA-1058 / DSM 17464 / G20)</name>
    <name type="common">Desulfovibrio alaskensis</name>
    <dbReference type="NCBI Taxonomy" id="207559"/>
    <lineage>
        <taxon>Bacteria</taxon>
        <taxon>Pseudomonadati</taxon>
        <taxon>Thermodesulfobacteriota</taxon>
        <taxon>Desulfovibrionia</taxon>
        <taxon>Desulfovibrionales</taxon>
        <taxon>Desulfovibrionaceae</taxon>
        <taxon>Oleidesulfovibrio</taxon>
    </lineage>
</organism>
<comment type="similarity">
    <text evidence="8">Belongs to the PpiD chaperone family.</text>
</comment>
<evidence type="ECO:0000256" key="12">
    <source>
        <dbReference type="SAM" id="Phobius"/>
    </source>
</evidence>
<sequence length="629" mass="69242">MLDSIRQNAQSWGVKIAFGLIIIVFVFWGVGSMDNQPSNVVAKVGKTSITVNAFAREYEQQVELVRAQFPDVTSEDLKQAGLKMRVLNQMISEVLLVQQAEKQGLEVSPAELKLRIAEIPVFNDADGNFDGERYKQVLAAQGTTPGAYEDKIRRSMLAQKMRDFITMPAAVTAEEAKAMFLYSAERRSMDYVLFAAENYLDQVKPGEEQISAFYKQNIENYKVPPRVTLQYVMITPAALADGASVSDDRIAAYYEDNKESFRQEERVHARHILVLADAGASEEKVAAAEKKINELYERIRKGADFAKVAKEASEGPSAPLGGDLGWFGRGQMVPEFEQAAFAAAAGQVTAPVRTQFGFHIIKVEEKENARIRTLDEVHDEISHRLAEEAALEKVTPTLDAALEALLAGEDLPAVAERMHLSLRDSGQFTRAQATGLLGVEPASVELIFTTPEGSVIDTPMEVEGGYMLAKVVSSKEETYRELDVVKADVIARLKQQEAMKLAADAAREAVAALKNDGSLPQSAAARVKRSEPFGRQGFIPGVGQAPDVTSAIFKAADDAWIAEAFQTPTGAVVAKRAAVLTPDETQWAQVKDRFVDAMLQSKREELYRAYMQDLLTKTKVELVNNKILE</sequence>
<dbReference type="InterPro" id="IPR027304">
    <property type="entry name" value="Trigger_fact/SurA_dom_sf"/>
</dbReference>
<dbReference type="PANTHER" id="PTHR47529">
    <property type="entry name" value="PEPTIDYL-PROLYL CIS-TRANS ISOMERASE D"/>
    <property type="match status" value="1"/>
</dbReference>
<dbReference type="PANTHER" id="PTHR47529:SF1">
    <property type="entry name" value="PERIPLASMIC CHAPERONE PPID"/>
    <property type="match status" value="1"/>
</dbReference>
<keyword evidence="6 12" id="KW-0472">Membrane</keyword>
<evidence type="ECO:0000256" key="3">
    <source>
        <dbReference type="ARBA" id="ARBA00022519"/>
    </source>
</evidence>
<evidence type="ECO:0000259" key="13">
    <source>
        <dbReference type="PROSITE" id="PS50198"/>
    </source>
</evidence>
<gene>
    <name evidence="14" type="ordered locus">Dde_1407</name>
</gene>
<keyword evidence="15" id="KW-1185">Reference proteome</keyword>
<dbReference type="InterPro" id="IPR052029">
    <property type="entry name" value="PpiD_chaperone"/>
</dbReference>
<dbReference type="GO" id="GO:0003755">
    <property type="term" value="F:peptidyl-prolyl cis-trans isomerase activity"/>
    <property type="evidence" value="ECO:0007669"/>
    <property type="project" value="UniProtKB-KW"/>
</dbReference>
<proteinExistence type="inferred from homology"/>
<reference evidence="14 15" key="1">
    <citation type="journal article" date="2011" name="J. Bacteriol.">
        <title>Complete genome sequence and updated annotation of Desulfovibrio alaskensis G20.</title>
        <authorList>
            <person name="Hauser L.J."/>
            <person name="Land M.L."/>
            <person name="Brown S.D."/>
            <person name="Larimer F."/>
            <person name="Keller K.L."/>
            <person name="Rapp-Giles B.J."/>
            <person name="Price M.N."/>
            <person name="Lin M."/>
            <person name="Bruce D.C."/>
            <person name="Detter J.C."/>
            <person name="Tapia R."/>
            <person name="Han C.S."/>
            <person name="Goodwin L.A."/>
            <person name="Cheng J.F."/>
            <person name="Pitluck S."/>
            <person name="Copeland A."/>
            <person name="Lucas S."/>
            <person name="Nolan M."/>
            <person name="Lapidus A.L."/>
            <person name="Palumbo A.V."/>
            <person name="Wall J.D."/>
        </authorList>
    </citation>
    <scope>NUCLEOTIDE SEQUENCE [LARGE SCALE GENOMIC DNA]</scope>
    <source>
        <strain evidence="15">ATCC BAA 1058 / DSM 17464 / G20</strain>
    </source>
</reference>
<dbReference type="PROSITE" id="PS50198">
    <property type="entry name" value="PPIC_PPIASE_2"/>
    <property type="match status" value="1"/>
</dbReference>
<evidence type="ECO:0000256" key="6">
    <source>
        <dbReference type="ARBA" id="ARBA00023136"/>
    </source>
</evidence>
<dbReference type="eggNOG" id="COG0760">
    <property type="taxonomic scope" value="Bacteria"/>
</dbReference>
<dbReference type="InterPro" id="IPR023058">
    <property type="entry name" value="PPIase_PpiC_CS"/>
</dbReference>
<evidence type="ECO:0000256" key="7">
    <source>
        <dbReference type="ARBA" id="ARBA00023186"/>
    </source>
</evidence>
<keyword evidence="7" id="KW-0143">Chaperone</keyword>
<evidence type="ECO:0000313" key="14">
    <source>
        <dbReference type="EMBL" id="ABB38206.1"/>
    </source>
</evidence>
<evidence type="ECO:0000256" key="8">
    <source>
        <dbReference type="ARBA" id="ARBA00038408"/>
    </source>
</evidence>
<evidence type="ECO:0000256" key="1">
    <source>
        <dbReference type="ARBA" id="ARBA00004382"/>
    </source>
</evidence>
<dbReference type="HOGENOM" id="CLU_023843_1_0_7"/>
<dbReference type="InterPro" id="IPR000297">
    <property type="entry name" value="PPIase_PpiC"/>
</dbReference>
<evidence type="ECO:0000256" key="4">
    <source>
        <dbReference type="ARBA" id="ARBA00022692"/>
    </source>
</evidence>
<protein>
    <recommendedName>
        <fullName evidence="9">Periplasmic chaperone PpiD</fullName>
    </recommendedName>
    <alternativeName>
        <fullName evidence="10">Periplasmic folding chaperone</fullName>
    </alternativeName>
</protein>
<dbReference type="SUPFAM" id="SSF109998">
    <property type="entry name" value="Triger factor/SurA peptide-binding domain-like"/>
    <property type="match status" value="1"/>
</dbReference>
<evidence type="ECO:0000256" key="9">
    <source>
        <dbReference type="ARBA" id="ARBA00040743"/>
    </source>
</evidence>
<keyword evidence="2" id="KW-1003">Cell membrane</keyword>
<comment type="subcellular location">
    <subcellularLocation>
        <location evidence="1">Cell inner membrane</location>
        <topology evidence="1">Single-pass type II membrane protein</topology>
        <orientation evidence="1">Periplasmic side</orientation>
    </subcellularLocation>
</comment>
<keyword evidence="11 14" id="KW-0413">Isomerase</keyword>
<dbReference type="PROSITE" id="PS01096">
    <property type="entry name" value="PPIC_PPIASE_1"/>
    <property type="match status" value="1"/>
</dbReference>
<evidence type="ECO:0000256" key="11">
    <source>
        <dbReference type="PROSITE-ProRule" id="PRU00278"/>
    </source>
</evidence>
<name>Q312E0_OLEA2</name>
<dbReference type="Proteomes" id="UP000002710">
    <property type="component" value="Chromosome"/>
</dbReference>
<evidence type="ECO:0000313" key="15">
    <source>
        <dbReference type="Proteomes" id="UP000002710"/>
    </source>
</evidence>
<dbReference type="AlphaFoldDB" id="Q312E0"/>
<dbReference type="KEGG" id="dde:Dde_1407"/>
<dbReference type="Gene3D" id="1.10.4030.10">
    <property type="entry name" value="Porin chaperone SurA, peptide-binding domain"/>
    <property type="match status" value="1"/>
</dbReference>
<accession>Q312E0</accession>
<keyword evidence="5 12" id="KW-1133">Transmembrane helix</keyword>
<dbReference type="EMBL" id="CP000112">
    <property type="protein sequence ID" value="ABB38206.1"/>
    <property type="molecule type" value="Genomic_DNA"/>
</dbReference>
<dbReference type="SUPFAM" id="SSF54534">
    <property type="entry name" value="FKBP-like"/>
    <property type="match status" value="1"/>
</dbReference>
<dbReference type="InterPro" id="IPR046357">
    <property type="entry name" value="PPIase_dom_sf"/>
</dbReference>
<dbReference type="STRING" id="207559.Dde_1407"/>
<dbReference type="Pfam" id="PF00639">
    <property type="entry name" value="Rotamase"/>
    <property type="match status" value="1"/>
</dbReference>
<keyword evidence="11" id="KW-0697">Rotamase</keyword>
<dbReference type="Pfam" id="PF13624">
    <property type="entry name" value="SurA_N_3"/>
    <property type="match status" value="1"/>
</dbReference>
<dbReference type="GO" id="GO:0005886">
    <property type="term" value="C:plasma membrane"/>
    <property type="evidence" value="ECO:0007669"/>
    <property type="project" value="UniProtKB-SubCell"/>
</dbReference>